<evidence type="ECO:0000256" key="2">
    <source>
        <dbReference type="ARBA" id="ARBA00022723"/>
    </source>
</evidence>
<name>A0ABT1D0C8_9PROT</name>
<feature type="chain" id="PRO_5046113370" evidence="5">
    <location>
        <begin position="27"/>
        <end position="126"/>
    </location>
</feature>
<sequence length="126" mass="13160">MSRTRLACLFVALVALPLFGPKPAAAHAVVVGSTPAAAAVLPALPDTVTIRFNSRIDQARSRLLLVPPEGEPVALEPAPPAEPTIMEAPIPAGLAALPGGWRLRWQVLAIDGHITRGDIPFRLGAP</sequence>
<accession>A0ABT1D0C8</accession>
<evidence type="ECO:0000256" key="5">
    <source>
        <dbReference type="SAM" id="SignalP"/>
    </source>
</evidence>
<evidence type="ECO:0000256" key="4">
    <source>
        <dbReference type="ARBA" id="ARBA00023008"/>
    </source>
</evidence>
<evidence type="ECO:0000313" key="8">
    <source>
        <dbReference type="Proteomes" id="UP001523392"/>
    </source>
</evidence>
<dbReference type="Gene3D" id="2.60.40.1220">
    <property type="match status" value="1"/>
</dbReference>
<keyword evidence="3 5" id="KW-0732">Signal</keyword>
<evidence type="ECO:0000256" key="1">
    <source>
        <dbReference type="ARBA" id="ARBA00004196"/>
    </source>
</evidence>
<dbReference type="PANTHER" id="PTHR34820:SF4">
    <property type="entry name" value="INNER MEMBRANE PROTEIN YEBZ"/>
    <property type="match status" value="1"/>
</dbReference>
<evidence type="ECO:0000259" key="6">
    <source>
        <dbReference type="Pfam" id="PF04234"/>
    </source>
</evidence>
<reference evidence="7 8" key="1">
    <citation type="submission" date="2021-12" db="EMBL/GenBank/DDBJ databases">
        <title>Siccirubricoccus leaddurans sp. nov., a high concentration Zn2+ tolerance bacterium.</title>
        <authorList>
            <person name="Cao Y."/>
        </authorList>
    </citation>
    <scope>NUCLEOTIDE SEQUENCE [LARGE SCALE GENOMIC DNA]</scope>
    <source>
        <strain evidence="7 8">KC 17139</strain>
    </source>
</reference>
<gene>
    <name evidence="7" type="ORF">JYK14_03960</name>
</gene>
<evidence type="ECO:0000256" key="3">
    <source>
        <dbReference type="ARBA" id="ARBA00022729"/>
    </source>
</evidence>
<protein>
    <submittedName>
        <fullName evidence="7">Copper resistance protein CopC</fullName>
    </submittedName>
</protein>
<dbReference type="Proteomes" id="UP001523392">
    <property type="component" value="Unassembled WGS sequence"/>
</dbReference>
<dbReference type="InterPro" id="IPR032694">
    <property type="entry name" value="CopC/D"/>
</dbReference>
<feature type="signal peptide" evidence="5">
    <location>
        <begin position="1"/>
        <end position="26"/>
    </location>
</feature>
<proteinExistence type="predicted"/>
<keyword evidence="8" id="KW-1185">Reference proteome</keyword>
<evidence type="ECO:0000313" key="7">
    <source>
        <dbReference type="EMBL" id="MCO6415332.1"/>
    </source>
</evidence>
<dbReference type="InterPro" id="IPR007348">
    <property type="entry name" value="CopC_dom"/>
</dbReference>
<dbReference type="Pfam" id="PF04234">
    <property type="entry name" value="CopC"/>
    <property type="match status" value="1"/>
</dbReference>
<comment type="caution">
    <text evidence="7">The sequence shown here is derived from an EMBL/GenBank/DDBJ whole genome shotgun (WGS) entry which is preliminary data.</text>
</comment>
<dbReference type="InterPro" id="IPR014755">
    <property type="entry name" value="Cu-Rt/internalin_Ig-like"/>
</dbReference>
<comment type="subcellular location">
    <subcellularLocation>
        <location evidence="1">Cell envelope</location>
    </subcellularLocation>
</comment>
<organism evidence="7 8">
    <name type="scientific">Siccirubricoccus soli</name>
    <dbReference type="NCBI Taxonomy" id="2899147"/>
    <lineage>
        <taxon>Bacteria</taxon>
        <taxon>Pseudomonadati</taxon>
        <taxon>Pseudomonadota</taxon>
        <taxon>Alphaproteobacteria</taxon>
        <taxon>Acetobacterales</taxon>
        <taxon>Roseomonadaceae</taxon>
        <taxon>Siccirubricoccus</taxon>
    </lineage>
</organism>
<dbReference type="SUPFAM" id="SSF81296">
    <property type="entry name" value="E set domains"/>
    <property type="match status" value="1"/>
</dbReference>
<dbReference type="EMBL" id="JAFIRR010000023">
    <property type="protein sequence ID" value="MCO6415332.1"/>
    <property type="molecule type" value="Genomic_DNA"/>
</dbReference>
<feature type="domain" description="CopC" evidence="6">
    <location>
        <begin position="27"/>
        <end position="122"/>
    </location>
</feature>
<keyword evidence="4" id="KW-0186">Copper</keyword>
<keyword evidence="2" id="KW-0479">Metal-binding</keyword>
<dbReference type="InterPro" id="IPR014756">
    <property type="entry name" value="Ig_E-set"/>
</dbReference>
<dbReference type="PANTHER" id="PTHR34820">
    <property type="entry name" value="INNER MEMBRANE PROTEIN YEBZ"/>
    <property type="match status" value="1"/>
</dbReference>
<dbReference type="RefSeq" id="WP_252951929.1">
    <property type="nucleotide sequence ID" value="NZ_JAFIRR010000023.1"/>
</dbReference>